<feature type="chain" id="PRO_5040198611" evidence="1">
    <location>
        <begin position="19"/>
        <end position="180"/>
    </location>
</feature>
<keyword evidence="3" id="KW-1185">Reference proteome</keyword>
<evidence type="ECO:0000256" key="1">
    <source>
        <dbReference type="SAM" id="SignalP"/>
    </source>
</evidence>
<proteinExistence type="predicted"/>
<feature type="signal peptide" evidence="1">
    <location>
        <begin position="1"/>
        <end position="18"/>
    </location>
</feature>
<organism evidence="2 3">
    <name type="scientific">Chironomus riparius</name>
    <dbReference type="NCBI Taxonomy" id="315576"/>
    <lineage>
        <taxon>Eukaryota</taxon>
        <taxon>Metazoa</taxon>
        <taxon>Ecdysozoa</taxon>
        <taxon>Arthropoda</taxon>
        <taxon>Hexapoda</taxon>
        <taxon>Insecta</taxon>
        <taxon>Pterygota</taxon>
        <taxon>Neoptera</taxon>
        <taxon>Endopterygota</taxon>
        <taxon>Diptera</taxon>
        <taxon>Nematocera</taxon>
        <taxon>Chironomoidea</taxon>
        <taxon>Chironomidae</taxon>
        <taxon>Chironominae</taxon>
        <taxon>Chironomus</taxon>
    </lineage>
</organism>
<sequence>MFKLKVFFLISVISCTLSSPISSILSLYEELDDDNYDIIVDQRQNGTQNFRIKVNGVNIAIPIDEHQDSQFSELEIASLLGIPSSTQIPISIGNDDKNDFSEFASLFDFKKTSKTGHKKELIDTQSRTKDIPTNGQIMGDTKDSVKTLVKNSGKKYKVLVGEKYIIPIIQYLKKHIENVE</sequence>
<evidence type="ECO:0000313" key="2">
    <source>
        <dbReference type="EMBL" id="CAG9804176.1"/>
    </source>
</evidence>
<keyword evidence="1" id="KW-0732">Signal</keyword>
<dbReference type="AlphaFoldDB" id="A0A9N9WSH8"/>
<dbReference type="EMBL" id="OU895878">
    <property type="protein sequence ID" value="CAG9804176.1"/>
    <property type="molecule type" value="Genomic_DNA"/>
</dbReference>
<gene>
    <name evidence="2" type="ORF">CHIRRI_LOCUS7069</name>
</gene>
<dbReference type="Proteomes" id="UP001153620">
    <property type="component" value="Chromosome 2"/>
</dbReference>
<accession>A0A9N9WSH8</accession>
<evidence type="ECO:0000313" key="3">
    <source>
        <dbReference type="Proteomes" id="UP001153620"/>
    </source>
</evidence>
<protein>
    <submittedName>
        <fullName evidence="2">Uncharacterized protein</fullName>
    </submittedName>
</protein>
<reference evidence="2" key="2">
    <citation type="submission" date="2022-10" db="EMBL/GenBank/DDBJ databases">
        <authorList>
            <consortium name="ENA_rothamsted_submissions"/>
            <consortium name="culmorum"/>
            <person name="King R."/>
        </authorList>
    </citation>
    <scope>NUCLEOTIDE SEQUENCE</scope>
</reference>
<name>A0A9N9WSH8_9DIPT</name>
<reference evidence="2" key="1">
    <citation type="submission" date="2022-01" db="EMBL/GenBank/DDBJ databases">
        <authorList>
            <person name="King R."/>
        </authorList>
    </citation>
    <scope>NUCLEOTIDE SEQUENCE</scope>
</reference>
<dbReference type="OrthoDB" id="8192989at2759"/>